<dbReference type="Proteomes" id="UP000250572">
    <property type="component" value="Unassembled WGS sequence"/>
</dbReference>
<dbReference type="InterPro" id="IPR020133">
    <property type="entry name" value="DEPP"/>
</dbReference>
<name>A0A315VKX6_GAMAF</name>
<dbReference type="PANTHER" id="PTHR15426">
    <property type="entry name" value="PROTEIN DEPP1"/>
    <property type="match status" value="1"/>
</dbReference>
<gene>
    <name evidence="2" type="ORF">CCH79_00006047</name>
</gene>
<protein>
    <submittedName>
        <fullName evidence="2">Uncharacterized protein</fullName>
    </submittedName>
</protein>
<dbReference type="AlphaFoldDB" id="A0A315VKX6"/>
<dbReference type="GO" id="GO:0005739">
    <property type="term" value="C:mitochondrion"/>
    <property type="evidence" value="ECO:0007669"/>
    <property type="project" value="TreeGrafter"/>
</dbReference>
<feature type="compositionally biased region" description="Polar residues" evidence="1">
    <location>
        <begin position="237"/>
        <end position="247"/>
    </location>
</feature>
<organism evidence="2 3">
    <name type="scientific">Gambusia affinis</name>
    <name type="common">Western mosquitofish</name>
    <name type="synonym">Heterandria affinis</name>
    <dbReference type="NCBI Taxonomy" id="33528"/>
    <lineage>
        <taxon>Eukaryota</taxon>
        <taxon>Metazoa</taxon>
        <taxon>Chordata</taxon>
        <taxon>Craniata</taxon>
        <taxon>Vertebrata</taxon>
        <taxon>Euteleostomi</taxon>
        <taxon>Actinopterygii</taxon>
        <taxon>Neopterygii</taxon>
        <taxon>Teleostei</taxon>
        <taxon>Neoteleostei</taxon>
        <taxon>Acanthomorphata</taxon>
        <taxon>Ovalentaria</taxon>
        <taxon>Atherinomorphae</taxon>
        <taxon>Cyprinodontiformes</taxon>
        <taxon>Poeciliidae</taxon>
        <taxon>Poeciliinae</taxon>
        <taxon>Gambusia</taxon>
    </lineage>
</organism>
<evidence type="ECO:0000256" key="1">
    <source>
        <dbReference type="SAM" id="MobiDB-lite"/>
    </source>
</evidence>
<sequence>MERGGVKREEEGCVEEINLHSASASAQRQLMLLSSSTGFRHRSRNKAKLTDSDFNWSEKKGLKGHQQLPSVTRVVFDMRPRSRLLSKRRVMLPTIREGMEEMVKDLNDANTFHFADNTQGVSSEDYFLSICHLARPTFPARDVFPQSQETVQQGIIATALSPLEFSLNEEENGSGSLQMEEKKLNAELMCCSSDPLEYLYGNQNNLLALPGRVRKAFVKGRLAGQHGDILEGPARSRANSIPHTSSPDLPFQRKSSCPEILSEVNTSTASSCPAHSLPRSEVRGVGPVDKGEKGTRFNPATQQSLISQWISDCRSAWRETRLRACMLPAIAEV</sequence>
<comment type="caution">
    <text evidence="2">The sequence shown here is derived from an EMBL/GenBank/DDBJ whole genome shotgun (WGS) entry which is preliminary data.</text>
</comment>
<reference evidence="2 3" key="1">
    <citation type="journal article" date="2018" name="G3 (Bethesda)">
        <title>A High-Quality Reference Genome for the Invasive Mosquitofish Gambusia affinis Using a Chicago Library.</title>
        <authorList>
            <person name="Hoffberg S.L."/>
            <person name="Troendle N.J."/>
            <person name="Glenn T.C."/>
            <person name="Mahmud O."/>
            <person name="Louha S."/>
            <person name="Chalopin D."/>
            <person name="Bennetzen J.L."/>
            <person name="Mauricio R."/>
        </authorList>
    </citation>
    <scope>NUCLEOTIDE SEQUENCE [LARGE SCALE GENOMIC DNA]</scope>
    <source>
        <strain evidence="2">NE01/NJP1002.9</strain>
        <tissue evidence="2">Muscle</tissue>
    </source>
</reference>
<accession>A0A315VKX6</accession>
<feature type="region of interest" description="Disordered" evidence="1">
    <location>
        <begin position="272"/>
        <end position="297"/>
    </location>
</feature>
<evidence type="ECO:0000313" key="3">
    <source>
        <dbReference type="Proteomes" id="UP000250572"/>
    </source>
</evidence>
<evidence type="ECO:0000313" key="2">
    <source>
        <dbReference type="EMBL" id="PWA23615.1"/>
    </source>
</evidence>
<feature type="region of interest" description="Disordered" evidence="1">
    <location>
        <begin position="228"/>
        <end position="253"/>
    </location>
</feature>
<dbReference type="PANTHER" id="PTHR15426:SF6">
    <property type="entry name" value="PROTEIN DEPP1"/>
    <property type="match status" value="1"/>
</dbReference>
<dbReference type="EMBL" id="NHOQ01001578">
    <property type="protein sequence ID" value="PWA23615.1"/>
    <property type="molecule type" value="Genomic_DNA"/>
</dbReference>
<proteinExistence type="predicted"/>
<dbReference type="GO" id="GO:0010506">
    <property type="term" value="P:regulation of autophagy"/>
    <property type="evidence" value="ECO:0007669"/>
    <property type="project" value="TreeGrafter"/>
</dbReference>
<keyword evidence="3" id="KW-1185">Reference proteome</keyword>